<dbReference type="InterPro" id="IPR043502">
    <property type="entry name" value="DNA/RNA_pol_sf"/>
</dbReference>
<organism evidence="12 13">
    <name type="scientific">Methylorubrum suomiense</name>
    <dbReference type="NCBI Taxonomy" id="144191"/>
    <lineage>
        <taxon>Bacteria</taxon>
        <taxon>Pseudomonadati</taxon>
        <taxon>Pseudomonadota</taxon>
        <taxon>Alphaproteobacteria</taxon>
        <taxon>Hyphomicrobiales</taxon>
        <taxon>Methylobacteriaceae</taxon>
        <taxon>Methylorubrum</taxon>
    </lineage>
</organism>
<dbReference type="EMBL" id="BPRE01000006">
    <property type="protein sequence ID" value="GJE75617.1"/>
    <property type="molecule type" value="Genomic_DNA"/>
</dbReference>
<comment type="subunit">
    <text evidence="3">Monomer.</text>
</comment>
<dbReference type="PANTHER" id="PTHR11076">
    <property type="entry name" value="DNA REPAIR POLYMERASE UMUC / TRANSFERASE FAMILY MEMBER"/>
    <property type="match status" value="1"/>
</dbReference>
<dbReference type="PANTHER" id="PTHR11076:SF34">
    <property type="entry name" value="PROTEIN UMUC"/>
    <property type="match status" value="1"/>
</dbReference>
<keyword evidence="8" id="KW-0742">SOS response</keyword>
<dbReference type="InterPro" id="IPR001126">
    <property type="entry name" value="UmuC"/>
</dbReference>
<keyword evidence="13" id="KW-1185">Reference proteome</keyword>
<dbReference type="Gene3D" id="3.30.1490.100">
    <property type="entry name" value="DNA polymerase, Y-family, little finger domain"/>
    <property type="match status" value="1"/>
</dbReference>
<dbReference type="RefSeq" id="WP_137827640.1">
    <property type="nucleotide sequence ID" value="NZ_BPRE01000006.1"/>
</dbReference>
<evidence type="ECO:0000313" key="12">
    <source>
        <dbReference type="EMBL" id="GJE75617.1"/>
    </source>
</evidence>
<evidence type="ECO:0000259" key="11">
    <source>
        <dbReference type="PROSITE" id="PS50173"/>
    </source>
</evidence>
<feature type="domain" description="UmuC" evidence="11">
    <location>
        <begin position="18"/>
        <end position="202"/>
    </location>
</feature>
<keyword evidence="7" id="KW-0234">DNA repair</keyword>
<dbReference type="Gene3D" id="3.40.1170.60">
    <property type="match status" value="1"/>
</dbReference>
<evidence type="ECO:0000313" key="13">
    <source>
        <dbReference type="Proteomes" id="UP001055093"/>
    </source>
</evidence>
<proteinExistence type="inferred from homology"/>
<dbReference type="PROSITE" id="PS50173">
    <property type="entry name" value="UMUC"/>
    <property type="match status" value="1"/>
</dbReference>
<evidence type="ECO:0000256" key="9">
    <source>
        <dbReference type="ARBA" id="ARBA00025589"/>
    </source>
</evidence>
<dbReference type="Pfam" id="PF11799">
    <property type="entry name" value="IMS_C"/>
    <property type="match status" value="1"/>
</dbReference>
<dbReference type="InterPro" id="IPR017961">
    <property type="entry name" value="DNA_pol_Y-fam_little_finger"/>
</dbReference>
<dbReference type="InterPro" id="IPR025188">
    <property type="entry name" value="DUF4113"/>
</dbReference>
<evidence type="ECO:0000256" key="3">
    <source>
        <dbReference type="ARBA" id="ARBA00011245"/>
    </source>
</evidence>
<evidence type="ECO:0000256" key="4">
    <source>
        <dbReference type="ARBA" id="ARBA00012417"/>
    </source>
</evidence>
<evidence type="ECO:0000256" key="2">
    <source>
        <dbReference type="ARBA" id="ARBA00010945"/>
    </source>
</evidence>
<dbReference type="InterPro" id="IPR036775">
    <property type="entry name" value="DNA_pol_Y-fam_lit_finger_sf"/>
</dbReference>
<keyword evidence="6" id="KW-0741">SOS mutagenesis</keyword>
<reference evidence="12" key="1">
    <citation type="journal article" date="2021" name="Front. Microbiol.">
        <title>Comprehensive Comparative Genomics and Phenotyping of Methylobacterium Species.</title>
        <authorList>
            <person name="Alessa O."/>
            <person name="Ogura Y."/>
            <person name="Fujitani Y."/>
            <person name="Takami H."/>
            <person name="Hayashi T."/>
            <person name="Sahin N."/>
            <person name="Tani A."/>
        </authorList>
    </citation>
    <scope>NUCLEOTIDE SEQUENCE</scope>
    <source>
        <strain evidence="12">DSM 14458</strain>
    </source>
</reference>
<dbReference type="Pfam" id="PF00817">
    <property type="entry name" value="IMS"/>
    <property type="match status" value="1"/>
</dbReference>
<comment type="catalytic activity">
    <reaction evidence="10">
        <text>DNA(n) + a 2'-deoxyribonucleoside 5'-triphosphate = DNA(n+1) + diphosphate</text>
        <dbReference type="Rhea" id="RHEA:22508"/>
        <dbReference type="Rhea" id="RHEA-COMP:17339"/>
        <dbReference type="Rhea" id="RHEA-COMP:17340"/>
        <dbReference type="ChEBI" id="CHEBI:33019"/>
        <dbReference type="ChEBI" id="CHEBI:61560"/>
        <dbReference type="ChEBI" id="CHEBI:173112"/>
        <dbReference type="EC" id="2.7.7.7"/>
    </reaction>
</comment>
<sequence>MSGTAARRRDRIGSGRAIALIDGNSFYCSCERVFDPKLARVPVIVLSNNDGCAIARTAEAKALGIKMGAPYFQIREMCQRQGVRVFSSNYTLYGDMSARINAIYRDATPDVEVYSIDESFLDLTAVTRRDRVALARDIRATVRAWTGIPTCVGLGPTKTLAKLANHIAKSVPELGGVCDLTDPQAYDHWLCRISVGELWGVGRASLAKLEALGIDTVADLRDIDPRPVRKALTVVGERMIHELRGVSCLGLDLVPARRKGCAVTRSFSGRVTERVELEQAVAAHATRLGEKLRREGLATSQVTVFYHTSEHDRGEPMRSVSTVVTLPEATNDTLALIPAALHGVARTWREPGDPPWRYSKAGIVTTDLVPLAGSQRALIGRLDRERSASLMGALDACNARWGRGTVVPARAGLERQRRGWATKFEMRTPRYTTRVDELPTVHA</sequence>
<comment type="function">
    <text evidence="9">Poorly processive, error-prone DNA polymerase involved in untargeted mutagenesis. Copies undamaged DNA at stalled replication forks, which arise in vivo from mismatched or misaligned primer ends. These misaligned primers can be extended by PolIV. Exhibits no 3'-5' exonuclease (proofreading) activity. May be involved in translesional synthesis, in conjunction with the beta clamp from PolIII.</text>
</comment>
<dbReference type="EC" id="2.7.7.7" evidence="4"/>
<comment type="similarity">
    <text evidence="2">Belongs to the DNA polymerase type-Y family.</text>
</comment>
<evidence type="ECO:0000256" key="1">
    <source>
        <dbReference type="ARBA" id="ARBA00001946"/>
    </source>
</evidence>
<dbReference type="Gene3D" id="1.10.150.20">
    <property type="entry name" value="5' to 3' exonuclease, C-terminal subdomain"/>
    <property type="match status" value="1"/>
</dbReference>
<dbReference type="Pfam" id="PF13438">
    <property type="entry name" value="DUF4113"/>
    <property type="match status" value="1"/>
</dbReference>
<dbReference type="Proteomes" id="UP001055093">
    <property type="component" value="Unassembled WGS sequence"/>
</dbReference>
<accession>A0ABQ4UX33</accession>
<evidence type="ECO:0000256" key="6">
    <source>
        <dbReference type="ARBA" id="ARBA00023199"/>
    </source>
</evidence>
<dbReference type="SUPFAM" id="SSF56672">
    <property type="entry name" value="DNA/RNA polymerases"/>
    <property type="match status" value="1"/>
</dbReference>
<dbReference type="CDD" id="cd01700">
    <property type="entry name" value="PolY_Pol_V_umuC"/>
    <property type="match status" value="1"/>
</dbReference>
<dbReference type="InterPro" id="IPR043128">
    <property type="entry name" value="Rev_trsase/Diguanyl_cyclase"/>
</dbReference>
<comment type="caution">
    <text evidence="12">The sequence shown here is derived from an EMBL/GenBank/DDBJ whole genome shotgun (WGS) entry which is preliminary data.</text>
</comment>
<dbReference type="InterPro" id="IPR050116">
    <property type="entry name" value="DNA_polymerase-Y"/>
</dbReference>
<evidence type="ECO:0000256" key="7">
    <source>
        <dbReference type="ARBA" id="ARBA00023204"/>
    </source>
</evidence>
<protein>
    <recommendedName>
        <fullName evidence="4">DNA-directed DNA polymerase</fullName>
        <ecNumber evidence="4">2.7.7.7</ecNumber>
    </recommendedName>
</protein>
<comment type="cofactor">
    <cofactor evidence="1">
        <name>Mg(2+)</name>
        <dbReference type="ChEBI" id="CHEBI:18420"/>
    </cofactor>
</comment>
<evidence type="ECO:0000256" key="10">
    <source>
        <dbReference type="ARBA" id="ARBA00049244"/>
    </source>
</evidence>
<dbReference type="Gene3D" id="3.30.70.270">
    <property type="match status" value="1"/>
</dbReference>
<keyword evidence="5" id="KW-0227">DNA damage</keyword>
<reference evidence="12" key="2">
    <citation type="submission" date="2021-08" db="EMBL/GenBank/DDBJ databases">
        <authorList>
            <person name="Tani A."/>
            <person name="Ola A."/>
            <person name="Ogura Y."/>
            <person name="Katsura K."/>
            <person name="Hayashi T."/>
        </authorList>
    </citation>
    <scope>NUCLEOTIDE SEQUENCE</scope>
    <source>
        <strain evidence="12">DSM 14458</strain>
    </source>
</reference>
<evidence type="ECO:0000256" key="8">
    <source>
        <dbReference type="ARBA" id="ARBA00023236"/>
    </source>
</evidence>
<evidence type="ECO:0000256" key="5">
    <source>
        <dbReference type="ARBA" id="ARBA00022763"/>
    </source>
</evidence>
<gene>
    <name evidence="12" type="primary">umuC</name>
    <name evidence="12" type="ORF">BGCPKDLD_2202</name>
</gene>
<name>A0ABQ4UX33_9HYPH</name>